<evidence type="ECO:0000256" key="12">
    <source>
        <dbReference type="ARBA" id="ARBA00031778"/>
    </source>
</evidence>
<comment type="function">
    <text evidence="14">Converts trimethyllysine (TML) into hydroxytrimethyllysine (HTML).</text>
</comment>
<comment type="similarity">
    <text evidence="4">Belongs to the gamma-BBH/TMLD family.</text>
</comment>
<comment type="cofactor">
    <cofactor evidence="2">
        <name>L-ascorbate</name>
        <dbReference type="ChEBI" id="CHEBI:38290"/>
    </cofactor>
</comment>
<reference evidence="18 19" key="1">
    <citation type="journal article" date="2013" name="PLoS Genet.">
        <title>Distinctive expansion of potential virulence genes in the genome of the oomycete fish pathogen Saprolegnia parasitica.</title>
        <authorList>
            <person name="Jiang R.H."/>
            <person name="de Bruijn I."/>
            <person name="Haas B.J."/>
            <person name="Belmonte R."/>
            <person name="Lobach L."/>
            <person name="Christie J."/>
            <person name="van den Ackerveken G."/>
            <person name="Bottin A."/>
            <person name="Bulone V."/>
            <person name="Diaz-Moreno S.M."/>
            <person name="Dumas B."/>
            <person name="Fan L."/>
            <person name="Gaulin E."/>
            <person name="Govers F."/>
            <person name="Grenville-Briggs L.J."/>
            <person name="Horner N.R."/>
            <person name="Levin J.Z."/>
            <person name="Mammella M."/>
            <person name="Meijer H.J."/>
            <person name="Morris P."/>
            <person name="Nusbaum C."/>
            <person name="Oome S."/>
            <person name="Phillips A.J."/>
            <person name="van Rooyen D."/>
            <person name="Rzeszutek E."/>
            <person name="Saraiva M."/>
            <person name="Secombes C.J."/>
            <person name="Seidl M.F."/>
            <person name="Snel B."/>
            <person name="Stassen J.H."/>
            <person name="Sykes S."/>
            <person name="Tripathy S."/>
            <person name="van den Berg H."/>
            <person name="Vega-Arreguin J.C."/>
            <person name="Wawra S."/>
            <person name="Young S.K."/>
            <person name="Zeng Q."/>
            <person name="Dieguez-Uribeondo J."/>
            <person name="Russ C."/>
            <person name="Tyler B.M."/>
            <person name="van West P."/>
        </authorList>
    </citation>
    <scope>NUCLEOTIDE SEQUENCE [LARGE SCALE GENOMIC DNA]</scope>
    <source>
        <strain evidence="18 19">CBS 223.65</strain>
    </source>
</reference>
<proteinExistence type="inferred from homology"/>
<dbReference type="InterPro" id="IPR042098">
    <property type="entry name" value="TauD-like_sf"/>
</dbReference>
<evidence type="ECO:0000256" key="8">
    <source>
        <dbReference type="ARBA" id="ARBA00022964"/>
    </source>
</evidence>
<dbReference type="RefSeq" id="XP_012197636.1">
    <property type="nucleotide sequence ID" value="XM_012342246.1"/>
</dbReference>
<feature type="domain" description="Gamma-butyrobetaine hydroxylase-like N-terminal" evidence="17">
    <location>
        <begin position="23"/>
        <end position="106"/>
    </location>
</feature>
<comment type="pathway">
    <text evidence="3">Amine and polyamine biosynthesis; carnitine biosynthesis.</text>
</comment>
<dbReference type="InterPro" id="IPR003819">
    <property type="entry name" value="TauD/TfdA-like"/>
</dbReference>
<dbReference type="GO" id="GO:0005739">
    <property type="term" value="C:mitochondrion"/>
    <property type="evidence" value="ECO:0007669"/>
    <property type="project" value="TreeGrafter"/>
</dbReference>
<keyword evidence="6" id="KW-0479">Metal-binding</keyword>
<name>A0A067CZ24_SAPPC</name>
<dbReference type="Pfam" id="PF02668">
    <property type="entry name" value="TauD"/>
    <property type="match status" value="1"/>
</dbReference>
<dbReference type="InterPro" id="IPR050411">
    <property type="entry name" value="AlphaKG_dependent_hydroxylases"/>
</dbReference>
<keyword evidence="8" id="KW-0223">Dioxygenase</keyword>
<evidence type="ECO:0000313" key="18">
    <source>
        <dbReference type="EMBL" id="KDO31756.1"/>
    </source>
</evidence>
<evidence type="ECO:0000256" key="5">
    <source>
        <dbReference type="ARBA" id="ARBA00012267"/>
    </source>
</evidence>
<feature type="domain" description="TauD/TfdA-like" evidence="16">
    <location>
        <begin position="152"/>
        <end position="378"/>
    </location>
</feature>
<dbReference type="EMBL" id="KK583197">
    <property type="protein sequence ID" value="KDO31756.1"/>
    <property type="molecule type" value="Genomic_DNA"/>
</dbReference>
<dbReference type="EC" id="1.14.11.8" evidence="5"/>
<dbReference type="Pfam" id="PF06155">
    <property type="entry name" value="GBBH-like_N"/>
    <property type="match status" value="1"/>
</dbReference>
<sequence>MLASMLRSRRALTSLAKVTPLEAQEAVELTWTDGFSAKFHKIWLRDHCTCAHCQHPTTKQRQIHSATIPLSSPATMAVAPDALTIHWKDVVVGSSCTHSAFSSQWLRDHVYSTPKTTYPHEYRQERLDNKVLWDKHLVMPTSTYQAMMGDGFRAGMQLLQKHGLLLIKKTPNSMDDTEAFARRIGFVLETVYGTMWTTRPKTAEMSYNDTASTNLELQAHTDSTYLYTPPGLQIFNCVQQAAGGPTDGASRYVDGFHVAEWLREHAPEAFAFFSKTPLPFYCLDDDTSLATMKTVIDVDYRGNVQGFRLNDGDRAALTHLSFEDTFAFYKHHKELWRAINHLELVHKLDEGDMMVVDNNRVMHGRHAFEGERALIGCYIGKTEYDSRLRVLGLL</sequence>
<comment type="catalytic activity">
    <reaction evidence="15">
        <text>N(6),N(6),N(6)-trimethyl-L-lysine + 2-oxoglutarate + O2 = (3S)-3-hydroxy-N(6),N(6),N(6)-trimethyl-L-lysine + succinate + CO2</text>
        <dbReference type="Rhea" id="RHEA:14181"/>
        <dbReference type="ChEBI" id="CHEBI:15379"/>
        <dbReference type="ChEBI" id="CHEBI:16526"/>
        <dbReference type="ChEBI" id="CHEBI:16810"/>
        <dbReference type="ChEBI" id="CHEBI:30031"/>
        <dbReference type="ChEBI" id="CHEBI:58100"/>
        <dbReference type="ChEBI" id="CHEBI:141499"/>
        <dbReference type="EC" id="1.14.11.8"/>
    </reaction>
</comment>
<evidence type="ECO:0000256" key="9">
    <source>
        <dbReference type="ARBA" id="ARBA00023002"/>
    </source>
</evidence>
<dbReference type="AlphaFoldDB" id="A0A067CZ24"/>
<dbReference type="SUPFAM" id="SSF51197">
    <property type="entry name" value="Clavaminate synthase-like"/>
    <property type="match status" value="1"/>
</dbReference>
<dbReference type="VEuPathDB" id="FungiDB:SPRG_03676"/>
<evidence type="ECO:0000259" key="16">
    <source>
        <dbReference type="Pfam" id="PF02668"/>
    </source>
</evidence>
<evidence type="ECO:0000256" key="1">
    <source>
        <dbReference type="ARBA" id="ARBA00001954"/>
    </source>
</evidence>
<dbReference type="InterPro" id="IPR038492">
    <property type="entry name" value="GBBH-like_N_sf"/>
</dbReference>
<dbReference type="PANTHER" id="PTHR10696">
    <property type="entry name" value="GAMMA-BUTYROBETAINE HYDROXYLASE-RELATED"/>
    <property type="match status" value="1"/>
</dbReference>
<protein>
    <recommendedName>
        <fullName evidence="5">trimethyllysine dioxygenase</fullName>
        <ecNumber evidence="5">1.14.11.8</ecNumber>
    </recommendedName>
    <alternativeName>
        <fullName evidence="12">Epsilon-trimethyllysine 2-oxoglutarate dioxygenase</fullName>
    </alternativeName>
    <alternativeName>
        <fullName evidence="11">TML hydroxylase</fullName>
    </alternativeName>
    <alternativeName>
        <fullName evidence="13">TML-alpha-ketoglutarate dioxygenase</fullName>
    </alternativeName>
</protein>
<dbReference type="InterPro" id="IPR010376">
    <property type="entry name" value="GBBH-like_N"/>
</dbReference>
<dbReference type="OrthoDB" id="408743at2759"/>
<dbReference type="Proteomes" id="UP000030745">
    <property type="component" value="Unassembled WGS sequence"/>
</dbReference>
<evidence type="ECO:0000313" key="19">
    <source>
        <dbReference type="Proteomes" id="UP000030745"/>
    </source>
</evidence>
<dbReference type="OMA" id="EKVCIQP"/>
<evidence type="ECO:0000256" key="4">
    <source>
        <dbReference type="ARBA" id="ARBA00008654"/>
    </source>
</evidence>
<evidence type="ECO:0000259" key="17">
    <source>
        <dbReference type="Pfam" id="PF06155"/>
    </source>
</evidence>
<evidence type="ECO:0000256" key="3">
    <source>
        <dbReference type="ARBA" id="ARBA00005022"/>
    </source>
</evidence>
<dbReference type="GO" id="GO:0046872">
    <property type="term" value="F:metal ion binding"/>
    <property type="evidence" value="ECO:0007669"/>
    <property type="project" value="UniProtKB-KW"/>
</dbReference>
<organism evidence="18 19">
    <name type="scientific">Saprolegnia parasitica (strain CBS 223.65)</name>
    <dbReference type="NCBI Taxonomy" id="695850"/>
    <lineage>
        <taxon>Eukaryota</taxon>
        <taxon>Sar</taxon>
        <taxon>Stramenopiles</taxon>
        <taxon>Oomycota</taxon>
        <taxon>Saprolegniomycetes</taxon>
        <taxon>Saprolegniales</taxon>
        <taxon>Saprolegniaceae</taxon>
        <taxon>Saprolegnia</taxon>
    </lineage>
</organism>
<evidence type="ECO:0000256" key="7">
    <source>
        <dbReference type="ARBA" id="ARBA00022873"/>
    </source>
</evidence>
<dbReference type="GO" id="GO:0045329">
    <property type="term" value="P:carnitine biosynthetic process"/>
    <property type="evidence" value="ECO:0007669"/>
    <property type="project" value="UniProtKB-KW"/>
</dbReference>
<evidence type="ECO:0000256" key="13">
    <source>
        <dbReference type="ARBA" id="ARBA00032283"/>
    </source>
</evidence>
<keyword evidence="10" id="KW-0408">Iron</keyword>
<dbReference type="FunFam" id="3.30.2020.30:FF:000002">
    <property type="entry name" value="Putative gamma-butyrobetaine dioxygenase"/>
    <property type="match status" value="1"/>
</dbReference>
<dbReference type="KEGG" id="spar:SPRG_03676"/>
<dbReference type="Gene3D" id="3.60.130.10">
    <property type="entry name" value="Clavaminate synthase-like"/>
    <property type="match status" value="1"/>
</dbReference>
<evidence type="ECO:0000256" key="14">
    <source>
        <dbReference type="ARBA" id="ARBA00046008"/>
    </source>
</evidence>
<gene>
    <name evidence="18" type="ORF">SPRG_03676</name>
</gene>
<keyword evidence="19" id="KW-1185">Reference proteome</keyword>
<dbReference type="Gene3D" id="3.30.2020.30">
    <property type="match status" value="1"/>
</dbReference>
<evidence type="ECO:0000256" key="10">
    <source>
        <dbReference type="ARBA" id="ARBA00023004"/>
    </source>
</evidence>
<dbReference type="STRING" id="695850.A0A067CZ24"/>
<keyword evidence="7" id="KW-0124">Carnitine biosynthesis</keyword>
<dbReference type="GeneID" id="24126160"/>
<keyword evidence="9" id="KW-0560">Oxidoreductase</keyword>
<evidence type="ECO:0000256" key="2">
    <source>
        <dbReference type="ARBA" id="ARBA00001961"/>
    </source>
</evidence>
<evidence type="ECO:0000256" key="11">
    <source>
        <dbReference type="ARBA" id="ARBA00030363"/>
    </source>
</evidence>
<comment type="cofactor">
    <cofactor evidence="1">
        <name>Fe(2+)</name>
        <dbReference type="ChEBI" id="CHEBI:29033"/>
    </cofactor>
</comment>
<dbReference type="PANTHER" id="PTHR10696:SF51">
    <property type="entry name" value="TRIMETHYLLYSINE DIOXYGENASE, MITOCHONDRIAL"/>
    <property type="match status" value="1"/>
</dbReference>
<evidence type="ECO:0000256" key="15">
    <source>
        <dbReference type="ARBA" id="ARBA00049334"/>
    </source>
</evidence>
<accession>A0A067CZ24</accession>
<dbReference type="GO" id="GO:0050353">
    <property type="term" value="F:trimethyllysine dioxygenase activity"/>
    <property type="evidence" value="ECO:0007669"/>
    <property type="project" value="UniProtKB-EC"/>
</dbReference>
<evidence type="ECO:0000256" key="6">
    <source>
        <dbReference type="ARBA" id="ARBA00022723"/>
    </source>
</evidence>